<gene>
    <name evidence="2" type="ORF">GXW98_09735</name>
</gene>
<feature type="region of interest" description="Disordered" evidence="1">
    <location>
        <begin position="641"/>
        <end position="708"/>
    </location>
</feature>
<reference evidence="2" key="2">
    <citation type="submission" date="2020-01" db="EMBL/GenBank/DDBJ databases">
        <authorList>
            <person name="Campanaro S."/>
        </authorList>
    </citation>
    <scope>NUCLEOTIDE SEQUENCE</scope>
    <source>
        <strain evidence="2">AS01afH2WH_6</strain>
    </source>
</reference>
<dbReference type="InterPro" id="IPR011990">
    <property type="entry name" value="TPR-like_helical_dom_sf"/>
</dbReference>
<feature type="region of interest" description="Disordered" evidence="1">
    <location>
        <begin position="583"/>
        <end position="620"/>
    </location>
</feature>
<proteinExistence type="predicted"/>
<feature type="compositionally biased region" description="Polar residues" evidence="1">
    <location>
        <begin position="696"/>
        <end position="708"/>
    </location>
</feature>
<feature type="compositionally biased region" description="Basic and acidic residues" evidence="1">
    <location>
        <begin position="591"/>
        <end position="602"/>
    </location>
</feature>
<dbReference type="EMBL" id="JAAXZR010000028">
    <property type="protein sequence ID" value="NLT80541.1"/>
    <property type="molecule type" value="Genomic_DNA"/>
</dbReference>
<accession>A0A971IDY1</accession>
<name>A0A971IDY1_9BIFI</name>
<feature type="compositionally biased region" description="Low complexity" evidence="1">
    <location>
        <begin position="682"/>
        <end position="695"/>
    </location>
</feature>
<dbReference type="AlphaFoldDB" id="A0A971IDY1"/>
<reference evidence="2" key="1">
    <citation type="journal article" date="2020" name="Biotechnol. Biofuels">
        <title>New insights from the biogas microbiome by comprehensive genome-resolved metagenomics of nearly 1600 species originating from multiple anaerobic digesters.</title>
        <authorList>
            <person name="Campanaro S."/>
            <person name="Treu L."/>
            <person name="Rodriguez-R L.M."/>
            <person name="Kovalovszki A."/>
            <person name="Ziels R.M."/>
            <person name="Maus I."/>
            <person name="Zhu X."/>
            <person name="Kougias P.G."/>
            <person name="Basile A."/>
            <person name="Luo G."/>
            <person name="Schluter A."/>
            <person name="Konstantinidis K.T."/>
            <person name="Angelidaki I."/>
        </authorList>
    </citation>
    <scope>NUCLEOTIDE SEQUENCE</scope>
    <source>
        <strain evidence="2">AS01afH2WH_6</strain>
    </source>
</reference>
<protein>
    <submittedName>
        <fullName evidence="2">Tetratricopeptide repeat protein</fullName>
    </submittedName>
</protein>
<dbReference type="Proteomes" id="UP000767327">
    <property type="component" value="Unassembled WGS sequence"/>
</dbReference>
<dbReference type="RefSeq" id="WP_273307422.1">
    <property type="nucleotide sequence ID" value="NZ_JAAXZR010000028.1"/>
</dbReference>
<feature type="compositionally biased region" description="Acidic residues" evidence="1">
    <location>
        <begin position="661"/>
        <end position="681"/>
    </location>
</feature>
<evidence type="ECO:0000313" key="2">
    <source>
        <dbReference type="EMBL" id="NLT80541.1"/>
    </source>
</evidence>
<sequence>MIDRLGQTRDAFESTLRNLSEQALAQKTTSEHDESSQAEVSGEQASEGLDSRIVLQELQKNSRHLGPLVKRRIFKDFPGVPGELSIGWVQFPEFKGTGFALGVFPDKDHFAQVAVADDRGRVFVGTEIAMDTHDLQPRFMLSKEGTVSIPYGRRFGVDVDPSDGNPPETVEAIQGGVVGRDSSGRLTWLASWLKYDNVYALEQMRTPLPTDMRTDLEYRDAMAIAFFASYMLPQIRGFLVGFGSGNIFRRLNREAPMGAIRRSVEDAVQARAQGLRASGLEDHFADIMREAGALDPAPGLEAVHGAEPLHLYTSSFSGSYFFSWESGLEFSAALRSLKIEGNLNRFASTGAWLERNARLGVFPTEDTVTRAEASQIDFALLNNPALAAMPLDDQLPKDFDPVHDDGKYAAFMLVELAQELAAHTYEHFPDPTAHAGPLEDAPVFKDASGSEWVYRQTMSLLLRRLRLPYRFDVEMRSNLEGGDVALAFTTAGVTMMPNSRFDEERHAWVELNSEEQANMSTDYNLRVGLMMAALAFGADDHVQRVSLHIDSIGLEEAVAEQDSAITQLMSQALAAFERIRTGHVSSAGSKADPKDGDVHGDPAHSNSPASDNHDHDDSVNSTFQSLMRDVDFDEMTFMAPDVDTGIGDGDSADNAAKDDGGLDEGAESIEDDDLSDTEATSDDMSSRASDADAMSGTQEDPLSALQRNPTVRNMATVTFERANFLKQLGEDGLNHPKAFFRRFGAVMDVDGKGGLKPVNADFDLRDDVFAPHASQEEPEMTDQELSGAVSAVLGAKNTNDLSIQRVDVLQRTVNDFHQLANNIEIPSVQKAQQAMNIITDVNDPELSALSSQVTSALIDGTDTPDIDFALAQDLDKERVKARDLLFSGQTEQALQTAQSAVEQMDARFAMGGGIPRYFNSYAERVVYNRLFATPGESTVLIPDNLFYAHMELADVLAQLSGAEESLPHLNAMVSYAPAYPLSHLKLAVQLARNEDWDSARAATLNALRVALDRDDASFAYYRLAYAAWMRDEFDIASAAYLMSEHISPGQIPALQAELQELNARAQSQCVPIPQNVEEAQQVLQHYGLPVWPHTEVASIVRTAARVCVDHGMFVPARTLSVAAARMNDDENGGIDVVQAQFLRTLNA</sequence>
<evidence type="ECO:0000256" key="1">
    <source>
        <dbReference type="SAM" id="MobiDB-lite"/>
    </source>
</evidence>
<comment type="caution">
    <text evidence="2">The sequence shown here is derived from an EMBL/GenBank/DDBJ whole genome shotgun (WGS) entry which is preliminary data.</text>
</comment>
<dbReference type="Gene3D" id="1.25.40.10">
    <property type="entry name" value="Tetratricopeptide repeat domain"/>
    <property type="match status" value="1"/>
</dbReference>
<dbReference type="SUPFAM" id="SSF48452">
    <property type="entry name" value="TPR-like"/>
    <property type="match status" value="1"/>
</dbReference>
<evidence type="ECO:0000313" key="3">
    <source>
        <dbReference type="Proteomes" id="UP000767327"/>
    </source>
</evidence>
<organism evidence="2 3">
    <name type="scientific">Bifidobacterium crudilactis</name>
    <dbReference type="NCBI Taxonomy" id="327277"/>
    <lineage>
        <taxon>Bacteria</taxon>
        <taxon>Bacillati</taxon>
        <taxon>Actinomycetota</taxon>
        <taxon>Actinomycetes</taxon>
        <taxon>Bifidobacteriales</taxon>
        <taxon>Bifidobacteriaceae</taxon>
        <taxon>Bifidobacterium</taxon>
    </lineage>
</organism>
<feature type="region of interest" description="Disordered" evidence="1">
    <location>
        <begin position="24"/>
        <end position="47"/>
    </location>
</feature>